<dbReference type="SMART" id="SM00382">
    <property type="entry name" value="AAA"/>
    <property type="match status" value="1"/>
</dbReference>
<name>A0A5C8EQQ5_9SPIR</name>
<dbReference type="SUPFAM" id="SSF52540">
    <property type="entry name" value="P-loop containing nucleoside triphosphate hydrolases"/>
    <property type="match status" value="1"/>
</dbReference>
<dbReference type="CDD" id="cd00009">
    <property type="entry name" value="AAA"/>
    <property type="match status" value="1"/>
</dbReference>
<proteinExistence type="predicted"/>
<keyword evidence="2" id="KW-0547">Nucleotide-binding</keyword>
<evidence type="ECO:0000313" key="3">
    <source>
        <dbReference type="Proteomes" id="UP000325002"/>
    </source>
</evidence>
<dbReference type="GO" id="GO:0006260">
    <property type="term" value="P:DNA replication"/>
    <property type="evidence" value="ECO:0007669"/>
    <property type="project" value="TreeGrafter"/>
</dbReference>
<dbReference type="GO" id="GO:0016887">
    <property type="term" value="F:ATP hydrolysis activity"/>
    <property type="evidence" value="ECO:0007669"/>
    <property type="project" value="InterPro"/>
</dbReference>
<dbReference type="GO" id="GO:0005524">
    <property type="term" value="F:ATP binding"/>
    <property type="evidence" value="ECO:0007669"/>
    <property type="project" value="UniProtKB-KW"/>
</dbReference>
<dbReference type="EMBL" id="SAYD01000018">
    <property type="protein sequence ID" value="TXJ39062.1"/>
    <property type="molecule type" value="Genomic_DNA"/>
</dbReference>
<accession>A0A5C8EQQ5</accession>
<dbReference type="Gene3D" id="3.40.50.300">
    <property type="entry name" value="P-loop containing nucleotide triphosphate hydrolases"/>
    <property type="match status" value="1"/>
</dbReference>
<dbReference type="PANTHER" id="PTHR30050">
    <property type="entry name" value="CHROMOSOMAL REPLICATION INITIATOR PROTEIN DNAA"/>
    <property type="match status" value="1"/>
</dbReference>
<evidence type="ECO:0000313" key="2">
    <source>
        <dbReference type="EMBL" id="TXJ39062.1"/>
    </source>
</evidence>
<dbReference type="InterPro" id="IPR003593">
    <property type="entry name" value="AAA+_ATPase"/>
</dbReference>
<gene>
    <name evidence="2" type="ORF">EPJ81_08085</name>
</gene>
<feature type="domain" description="AAA+ ATPase" evidence="1">
    <location>
        <begin position="127"/>
        <end position="279"/>
    </location>
</feature>
<dbReference type="InterPro" id="IPR027417">
    <property type="entry name" value="P-loop_NTPase"/>
</dbReference>
<reference evidence="2 3" key="1">
    <citation type="journal article" date="1992" name="Lakartidningen">
        <title>[Penicillin V and not amoxicillin is the first choice preparation in acute otitis].</title>
        <authorList>
            <person name="Kamme C."/>
            <person name="Lundgren K."/>
            <person name="Prellner K."/>
        </authorList>
    </citation>
    <scope>NUCLEOTIDE SEQUENCE [LARGE SCALE GENOMIC DNA]</scope>
    <source>
        <strain evidence="2 3">PC3997IV</strain>
    </source>
</reference>
<protein>
    <submittedName>
        <fullName evidence="2">ATP-binding protein</fullName>
    </submittedName>
</protein>
<comment type="caution">
    <text evidence="2">The sequence shown here is derived from an EMBL/GenBank/DDBJ whole genome shotgun (WGS) entry which is preliminary data.</text>
</comment>
<dbReference type="RefSeq" id="WP_147778536.1">
    <property type="nucleotide sequence ID" value="NZ_SAYD01000018.1"/>
</dbReference>
<dbReference type="AlphaFoldDB" id="A0A5C8EQQ5"/>
<dbReference type="PANTHER" id="PTHR30050:SF4">
    <property type="entry name" value="ATP-BINDING PROTEIN RV3427C IN INSERTION SEQUENCE-RELATED"/>
    <property type="match status" value="1"/>
</dbReference>
<organism evidence="2 3">
    <name type="scientific">Brachyspira aalborgi</name>
    <dbReference type="NCBI Taxonomy" id="29522"/>
    <lineage>
        <taxon>Bacteria</taxon>
        <taxon>Pseudomonadati</taxon>
        <taxon>Spirochaetota</taxon>
        <taxon>Spirochaetia</taxon>
        <taxon>Brachyspirales</taxon>
        <taxon>Brachyspiraceae</taxon>
        <taxon>Brachyspira</taxon>
    </lineage>
</organism>
<keyword evidence="2" id="KW-0067">ATP-binding</keyword>
<dbReference type="Proteomes" id="UP000325002">
    <property type="component" value="Unassembled WGS sequence"/>
</dbReference>
<sequence>MKLIKLLQTPHEYYCLKSYKEYLTKLYANAREGKDPNCRKCDNEGYIKTKKNIAFGKREWNIPEVCDCVKSEKTEIFKKIEHIDSLIKTYNIIFGTLDDSMTLDIFSKKFGNEDMISSIKKYLELGSGLSLYFTGESGAGKTTILKMLWQIYAINKINVFYLKANHFEGLYKNLFNINASKENIKASIDSKIESAKKSDILLIDDIDSVGFSSAVNGYYEIFDNRRKEEKPIILSSNKTYDDLLNGLKNGNKKYEASFISGRITSRLLGLKIVEVELRLKPAESERGIIKVGRNQANKNLA</sequence>
<dbReference type="Pfam" id="PF00004">
    <property type="entry name" value="AAA"/>
    <property type="match status" value="1"/>
</dbReference>
<evidence type="ECO:0000259" key="1">
    <source>
        <dbReference type="SMART" id="SM00382"/>
    </source>
</evidence>
<dbReference type="InterPro" id="IPR003959">
    <property type="entry name" value="ATPase_AAA_core"/>
</dbReference>